<dbReference type="Proteomes" id="UP001233836">
    <property type="component" value="Unassembled WGS sequence"/>
</dbReference>
<dbReference type="EMBL" id="JAUSTI010000001">
    <property type="protein sequence ID" value="MDQ0168725.1"/>
    <property type="molecule type" value="Genomic_DNA"/>
</dbReference>
<proteinExistence type="predicted"/>
<evidence type="ECO:0000313" key="2">
    <source>
        <dbReference type="Proteomes" id="UP001233836"/>
    </source>
</evidence>
<keyword evidence="2" id="KW-1185">Reference proteome</keyword>
<sequence length="43" mass="4842">MRKYLRLPSDYKFAAGYDDSDACAVILAYLIRENLIDTEADAA</sequence>
<protein>
    <submittedName>
        <fullName evidence="1">Uncharacterized protein</fullName>
    </submittedName>
</protein>
<comment type="caution">
    <text evidence="1">The sequence shown here is derived from an EMBL/GenBank/DDBJ whole genome shotgun (WGS) entry which is preliminary data.</text>
</comment>
<accession>A0ABT9W6H8</accession>
<evidence type="ECO:0000313" key="1">
    <source>
        <dbReference type="EMBL" id="MDQ0168725.1"/>
    </source>
</evidence>
<organism evidence="1 2">
    <name type="scientific">Paenibacillus tundrae</name>
    <dbReference type="NCBI Taxonomy" id="528187"/>
    <lineage>
        <taxon>Bacteria</taxon>
        <taxon>Bacillati</taxon>
        <taxon>Bacillota</taxon>
        <taxon>Bacilli</taxon>
        <taxon>Bacillales</taxon>
        <taxon>Paenibacillaceae</taxon>
        <taxon>Paenibacillus</taxon>
    </lineage>
</organism>
<gene>
    <name evidence="1" type="ORF">J2T19_000162</name>
</gene>
<name>A0ABT9W6H8_9BACL</name>
<reference evidence="1 2" key="1">
    <citation type="submission" date="2023-07" db="EMBL/GenBank/DDBJ databases">
        <title>Sorghum-associated microbial communities from plants grown in Nebraska, USA.</title>
        <authorList>
            <person name="Schachtman D."/>
        </authorList>
    </citation>
    <scope>NUCLEOTIDE SEQUENCE [LARGE SCALE GENOMIC DNA]</scope>
    <source>
        <strain evidence="1 2">DS1314</strain>
    </source>
</reference>